<dbReference type="GO" id="GO:0008270">
    <property type="term" value="F:zinc ion binding"/>
    <property type="evidence" value="ECO:0007669"/>
    <property type="project" value="UniProtKB-KW"/>
</dbReference>
<sequence>MSAPMRDDLLELTSEALTALANAGFVKRAQKDVAAGAAPALVVDGDGTVHASFDDGVRTSLPPGRTLRDAACNCTATGMCRHRVMLVLAYQASMQATEAANAADARADGDDAAEQIDTHEEAIRNRNDVESDETRDNTGDNTGDDSGDAPADDDANGVPSADRAWSPADFDDAALAASFAPSVLEQAARMAAARPVVTVQPWSGARSSPVARLPMCSVRFFSRRSLAHARCDCRQGSGCAHVVVAVWAFRQAGALADGASETMVEVRPPAGEEAASDDDRSPLRDDAAHALIADLDMLVRALWLDGSSQPPIALAARVASLRGRLRERGWQWVDDALDEAWQLVHAQHARSSRFEPLRLVRVLAELWARLRAATCAATQRDGVAVPARQMLGIGVKGEVELDHLRLVSLGVELWADEAEEGASVLFADPDTQTVMVLTRNWPRAADVVAGGRAPDLAGRRVAGFPLRQIAAGQVVTKAATRRANGALDIAAGARQTGVLPLSPKSWDDLVAPLRQSSIAALVAHLRDALPDFVRPRQAANGAAAGVAGSLHVVAFEPMIVRSVHWDAAAQVLHARLAQREAHTADVDGDADALHVALPHRAVAPGAVDALARALSGEWGALRAVAGTVRLHAGAAVMRPLAVLTAQRAVVLQTEATAPQPLPLYGAREPLPALVALAEDTLALLAEWLRQGMRHQGGGAVERALSQAARLERAGLAQAGRLLRALADGLHAAQSASMQAQLGSLTLLLLGIVEQ</sequence>
<dbReference type="AlphaFoldDB" id="A0AA40R4K6"/>
<keyword evidence="1" id="KW-0862">Zinc</keyword>
<evidence type="ECO:0000256" key="2">
    <source>
        <dbReference type="SAM" id="MobiDB-lite"/>
    </source>
</evidence>
<dbReference type="PROSITE" id="PS50966">
    <property type="entry name" value="ZF_SWIM"/>
    <property type="match status" value="2"/>
</dbReference>
<feature type="compositionally biased region" description="Acidic residues" evidence="2">
    <location>
        <begin position="142"/>
        <end position="155"/>
    </location>
</feature>
<feature type="domain" description="SWIM-type" evidence="3">
    <location>
        <begin position="57"/>
        <end position="91"/>
    </location>
</feature>
<evidence type="ECO:0000256" key="1">
    <source>
        <dbReference type="PROSITE-ProRule" id="PRU00325"/>
    </source>
</evidence>
<comment type="caution">
    <text evidence="4">The sequence shown here is derived from an EMBL/GenBank/DDBJ whole genome shotgun (WGS) entry which is preliminary data.</text>
</comment>
<protein>
    <recommendedName>
        <fullName evidence="3">SWIM-type domain-containing protein</fullName>
    </recommendedName>
</protein>
<name>A0AA40R4K6_9BURK</name>
<dbReference type="EMBL" id="LNJU01000005">
    <property type="protein sequence ID" value="KWZ53045.1"/>
    <property type="molecule type" value="Genomic_DNA"/>
</dbReference>
<dbReference type="RefSeq" id="WP_060969524.1">
    <property type="nucleotide sequence ID" value="NZ_CM003772.1"/>
</dbReference>
<evidence type="ECO:0000313" key="4">
    <source>
        <dbReference type="EMBL" id="KWZ53045.1"/>
    </source>
</evidence>
<gene>
    <name evidence="4" type="ORF">WK57_29000</name>
</gene>
<evidence type="ECO:0000259" key="3">
    <source>
        <dbReference type="PROSITE" id="PS50966"/>
    </source>
</evidence>
<feature type="compositionally biased region" description="Basic and acidic residues" evidence="2">
    <location>
        <begin position="119"/>
        <end position="138"/>
    </location>
</feature>
<accession>A0AA40R4K6</accession>
<keyword evidence="1" id="KW-0479">Metal-binding</keyword>
<reference evidence="4 5" key="1">
    <citation type="submission" date="2015-11" db="EMBL/GenBank/DDBJ databases">
        <authorList>
            <person name="Sahl J."/>
            <person name="Wagner D."/>
            <person name="Keim P."/>
        </authorList>
    </citation>
    <scope>NUCLEOTIDE SEQUENCE [LARGE SCALE GENOMIC DNA]</scope>
    <source>
        <strain evidence="4 5">MSMB1157</strain>
    </source>
</reference>
<proteinExistence type="predicted"/>
<feature type="domain" description="SWIM-type" evidence="3">
    <location>
        <begin position="216"/>
        <end position="250"/>
    </location>
</feature>
<feature type="region of interest" description="Disordered" evidence="2">
    <location>
        <begin position="119"/>
        <end position="164"/>
    </location>
</feature>
<dbReference type="Proteomes" id="UP000070119">
    <property type="component" value="Chromosome 2"/>
</dbReference>
<evidence type="ECO:0000313" key="5">
    <source>
        <dbReference type="Proteomes" id="UP000070119"/>
    </source>
</evidence>
<organism evidence="4 5">
    <name type="scientific">Burkholderia ubonensis</name>
    <dbReference type="NCBI Taxonomy" id="101571"/>
    <lineage>
        <taxon>Bacteria</taxon>
        <taxon>Pseudomonadati</taxon>
        <taxon>Pseudomonadota</taxon>
        <taxon>Betaproteobacteria</taxon>
        <taxon>Burkholderiales</taxon>
        <taxon>Burkholderiaceae</taxon>
        <taxon>Burkholderia</taxon>
        <taxon>Burkholderia cepacia complex</taxon>
    </lineage>
</organism>
<keyword evidence="1" id="KW-0863">Zinc-finger</keyword>
<dbReference type="InterPro" id="IPR007527">
    <property type="entry name" value="Znf_SWIM"/>
</dbReference>